<dbReference type="InterPro" id="IPR025850">
    <property type="entry name" value="SUKH-3"/>
</dbReference>
<dbReference type="Pfam" id="PF14433">
    <property type="entry name" value="SUKH-3"/>
    <property type="match status" value="1"/>
</dbReference>
<protein>
    <recommendedName>
        <fullName evidence="3">SUKH-3 domain containing protein</fullName>
    </recommendedName>
</protein>
<dbReference type="Proteomes" id="UP000596311">
    <property type="component" value="Chromosome"/>
</dbReference>
<evidence type="ECO:0000313" key="2">
    <source>
        <dbReference type="Proteomes" id="UP000596311"/>
    </source>
</evidence>
<keyword evidence="2" id="KW-1185">Reference proteome</keyword>
<organism evidence="1 2">
    <name type="scientific">Streptomyces koyangensis</name>
    <dbReference type="NCBI Taxonomy" id="188770"/>
    <lineage>
        <taxon>Bacteria</taxon>
        <taxon>Bacillati</taxon>
        <taxon>Actinomycetota</taxon>
        <taxon>Actinomycetes</taxon>
        <taxon>Kitasatosporales</taxon>
        <taxon>Streptomycetaceae</taxon>
        <taxon>Streptomyces</taxon>
        <taxon>Streptomyces aurantiacus group</taxon>
    </lineage>
</organism>
<gene>
    <name evidence="1" type="ORF">G9U55_08550</name>
</gene>
<dbReference type="RefSeq" id="WP_165438976.1">
    <property type="nucleotide sequence ID" value="NZ_CP049945.1"/>
</dbReference>
<evidence type="ECO:0008006" key="3">
    <source>
        <dbReference type="Google" id="ProtNLM"/>
    </source>
</evidence>
<proteinExistence type="predicted"/>
<dbReference type="EMBL" id="CP049945">
    <property type="protein sequence ID" value="QRF02243.1"/>
    <property type="molecule type" value="Genomic_DNA"/>
</dbReference>
<evidence type="ECO:0000313" key="1">
    <source>
        <dbReference type="EMBL" id="QRF02243.1"/>
    </source>
</evidence>
<name>A0ABX7EC67_9ACTN</name>
<reference evidence="1 2" key="1">
    <citation type="submission" date="2020-03" db="EMBL/GenBank/DDBJ databases">
        <title>Genome mining and metabolic profiling illuminate the polycyclic tetramate macrolactams from Streptomyces koyangensis SCSIO 5802.</title>
        <authorList>
            <person name="Ding W."/>
        </authorList>
    </citation>
    <scope>NUCLEOTIDE SEQUENCE [LARGE SCALE GENOMIC DNA]</scope>
    <source>
        <strain evidence="1 2">SCSIO 5802</strain>
    </source>
</reference>
<sequence length="169" mass="18794">MGHESVGPCHGLSPPVREALLAAGWRPGRRVDVSETIARLALSGYAIHENFVSFIEEFWGLEIRPVLAAGPNFVNDEPYRVGPDRGVRYLDEALLLEDVFGENHNPVGWWLSSSHVFMGASGSVRAYLDGLVWELGETPFEALEFAVRPTRPLVCAWSSPGRRPWPKRS</sequence>
<accession>A0ABX7EC67</accession>